<organism evidence="5 6">
    <name type="scientific">Azospirillum oleiclasticum</name>
    <dbReference type="NCBI Taxonomy" id="2735135"/>
    <lineage>
        <taxon>Bacteria</taxon>
        <taxon>Pseudomonadati</taxon>
        <taxon>Pseudomonadota</taxon>
        <taxon>Alphaproteobacteria</taxon>
        <taxon>Rhodospirillales</taxon>
        <taxon>Azospirillaceae</taxon>
        <taxon>Azospirillum</taxon>
    </lineage>
</organism>
<sequence length="283" mass="31303">MSGFYWIASYPKSGNTWVRLALSALIHADTPSPSMNGSRFAPNASRRSDIEDGLDVETGDLTPDEVRALRPAAYRALAQTSKHPLFRKVHDAWSATETEGPLFPPEATLGTIHIVRDPRDVAVSWAHFAAIDVDAAIAILCDPSTIIRPHPPRVALTVPQWLSCWSGHARSWMDAPGRPGCLLRYEDLLADPATALARIATYAGIPHDETRIRNAIDATRFDALRRQEAEHGFNGGQAPGRAFFRAGRSGDWRHLLSDEQVERICTTHREMMQRLGYNESGCS</sequence>
<dbReference type="SUPFAM" id="SSF52540">
    <property type="entry name" value="P-loop containing nucleoside triphosphate hydrolases"/>
    <property type="match status" value="1"/>
</dbReference>
<evidence type="ECO:0000256" key="3">
    <source>
        <dbReference type="SAM" id="MobiDB-lite"/>
    </source>
</evidence>
<evidence type="ECO:0000313" key="5">
    <source>
        <dbReference type="EMBL" id="NYZ23833.1"/>
    </source>
</evidence>
<dbReference type="Gene3D" id="3.40.50.300">
    <property type="entry name" value="P-loop containing nucleotide triphosphate hydrolases"/>
    <property type="match status" value="1"/>
</dbReference>
<reference evidence="5 6" key="1">
    <citation type="submission" date="2020-05" db="EMBL/GenBank/DDBJ databases">
        <title>Azospirillum oleiclasticum sp. nov, a nitrogen-fixing and heavy crude oil-emulsifying bacterium isolated from the crude oil of Yumen Oilfield.</title>
        <authorList>
            <person name="Wu D."/>
            <person name="Cai M."/>
            <person name="Zhang X."/>
        </authorList>
    </citation>
    <scope>NUCLEOTIDE SEQUENCE [LARGE SCALE GENOMIC DNA]</scope>
    <source>
        <strain evidence="5 6">ROY-1-1-2</strain>
    </source>
</reference>
<feature type="region of interest" description="Disordered" evidence="3">
    <location>
        <begin position="32"/>
        <end position="53"/>
    </location>
</feature>
<evidence type="ECO:0000256" key="1">
    <source>
        <dbReference type="ARBA" id="ARBA00005771"/>
    </source>
</evidence>
<dbReference type="InterPro" id="IPR027417">
    <property type="entry name" value="P-loop_NTPase"/>
</dbReference>
<dbReference type="EMBL" id="JABFDB010000032">
    <property type="protein sequence ID" value="NYZ23833.1"/>
    <property type="molecule type" value="Genomic_DNA"/>
</dbReference>
<evidence type="ECO:0000313" key="6">
    <source>
        <dbReference type="Proteomes" id="UP000584642"/>
    </source>
</evidence>
<protein>
    <submittedName>
        <fullName evidence="5">Sulfotransferase domain-containing protein</fullName>
    </submittedName>
</protein>
<keyword evidence="6" id="KW-1185">Reference proteome</keyword>
<dbReference type="InterPro" id="IPR000863">
    <property type="entry name" value="Sulfotransferase_dom"/>
</dbReference>
<name>A0ABX2THV8_9PROT</name>
<evidence type="ECO:0000256" key="2">
    <source>
        <dbReference type="ARBA" id="ARBA00022679"/>
    </source>
</evidence>
<proteinExistence type="inferred from homology"/>
<gene>
    <name evidence="5" type="ORF">HND93_29380</name>
</gene>
<dbReference type="Pfam" id="PF00685">
    <property type="entry name" value="Sulfotransfer_1"/>
    <property type="match status" value="1"/>
</dbReference>
<feature type="domain" description="Sulfotransferase" evidence="4">
    <location>
        <begin position="6"/>
        <end position="275"/>
    </location>
</feature>
<dbReference type="PANTHER" id="PTHR11783">
    <property type="entry name" value="SULFOTRANSFERASE SULT"/>
    <property type="match status" value="1"/>
</dbReference>
<evidence type="ECO:0000259" key="4">
    <source>
        <dbReference type="Pfam" id="PF00685"/>
    </source>
</evidence>
<accession>A0ABX2THV8</accession>
<dbReference type="Proteomes" id="UP000584642">
    <property type="component" value="Unassembled WGS sequence"/>
</dbReference>
<keyword evidence="2" id="KW-0808">Transferase</keyword>
<dbReference type="RefSeq" id="WP_180285614.1">
    <property type="nucleotide sequence ID" value="NZ_JABFDB010000032.1"/>
</dbReference>
<comment type="caution">
    <text evidence="5">The sequence shown here is derived from an EMBL/GenBank/DDBJ whole genome shotgun (WGS) entry which is preliminary data.</text>
</comment>
<comment type="similarity">
    <text evidence="1">Belongs to the sulfotransferase 1 family.</text>
</comment>